<reference evidence="2 5" key="2">
    <citation type="submission" date="2020-08" db="EMBL/GenBank/DDBJ databases">
        <title>Genomic Encyclopedia of Type Strains, Phase III (KMG-III): the genomes of soil and plant-associated and newly described type strains.</title>
        <authorList>
            <person name="Whitman W."/>
        </authorList>
    </citation>
    <scope>NUCLEOTIDE SEQUENCE [LARGE SCALE GENOMIC DNA]</scope>
    <source>
        <strain evidence="2 5">CECT 4113</strain>
    </source>
</reference>
<accession>A0A3R9AR66</accession>
<dbReference type="AlphaFoldDB" id="A0A3R9AR66"/>
<evidence type="ECO:0000313" key="4">
    <source>
        <dbReference type="Proteomes" id="UP000277279"/>
    </source>
</evidence>
<organism evidence="3 4">
    <name type="scientific">Rhizobium pisi</name>
    <dbReference type="NCBI Taxonomy" id="574561"/>
    <lineage>
        <taxon>Bacteria</taxon>
        <taxon>Pseudomonadati</taxon>
        <taxon>Pseudomonadota</taxon>
        <taxon>Alphaproteobacteria</taxon>
        <taxon>Hyphomicrobiales</taxon>
        <taxon>Rhizobiaceae</taxon>
        <taxon>Rhizobium/Agrobacterium group</taxon>
        <taxon>Rhizobium</taxon>
    </lineage>
</organism>
<sequence length="132" mass="14387">MEILLIGVAVTALLLLRCVDATLLNYRRQNWRHVEGRVLATRYVACDENIYPTAVVSYLASGDSIEKFVRLAGVDLGGIEAGSSVKLLLHPRDPERCLVDPSDRGDGPGVPDAMHGGEKSPRTFATRLHSAF</sequence>
<evidence type="ECO:0000313" key="2">
    <source>
        <dbReference type="EMBL" id="MBB3135393.1"/>
    </source>
</evidence>
<keyword evidence="5" id="KW-1185">Reference proteome</keyword>
<gene>
    <name evidence="3" type="ORF">EFD55_09215</name>
    <name evidence="2" type="ORF">FHS26_003138</name>
</gene>
<dbReference type="EMBL" id="RJJT01000005">
    <property type="protein sequence ID" value="RSB81416.1"/>
    <property type="molecule type" value="Genomic_DNA"/>
</dbReference>
<evidence type="ECO:0008006" key="6">
    <source>
        <dbReference type="Google" id="ProtNLM"/>
    </source>
</evidence>
<evidence type="ECO:0000313" key="3">
    <source>
        <dbReference type="EMBL" id="RSB81416.1"/>
    </source>
</evidence>
<name>A0A3R9AR66_9HYPH</name>
<evidence type="ECO:0000313" key="5">
    <source>
        <dbReference type="Proteomes" id="UP000518315"/>
    </source>
</evidence>
<protein>
    <recommendedName>
        <fullName evidence="6">DUF3592 domain-containing protein</fullName>
    </recommendedName>
</protein>
<reference evidence="3 4" key="1">
    <citation type="submission" date="2018-11" db="EMBL/GenBank/DDBJ databases">
        <authorList>
            <person name="Huo Y."/>
        </authorList>
    </citation>
    <scope>NUCLEOTIDE SEQUENCE [LARGE SCALE GENOMIC DNA]</scope>
    <source>
        <strain evidence="3 4">DSM 30132</strain>
    </source>
</reference>
<dbReference type="EMBL" id="JACHXH010000010">
    <property type="protein sequence ID" value="MBB3135393.1"/>
    <property type="molecule type" value="Genomic_DNA"/>
</dbReference>
<dbReference type="Proteomes" id="UP000277279">
    <property type="component" value="Unassembled WGS sequence"/>
</dbReference>
<proteinExistence type="predicted"/>
<comment type="caution">
    <text evidence="3">The sequence shown here is derived from an EMBL/GenBank/DDBJ whole genome shotgun (WGS) entry which is preliminary data.</text>
</comment>
<feature type="region of interest" description="Disordered" evidence="1">
    <location>
        <begin position="99"/>
        <end position="120"/>
    </location>
</feature>
<dbReference type="Proteomes" id="UP000518315">
    <property type="component" value="Unassembled WGS sequence"/>
</dbReference>
<evidence type="ECO:0000256" key="1">
    <source>
        <dbReference type="SAM" id="MobiDB-lite"/>
    </source>
</evidence>